<keyword evidence="15" id="KW-1185">Reference proteome</keyword>
<dbReference type="PROSITE" id="PS50801">
    <property type="entry name" value="STAS"/>
    <property type="match status" value="1"/>
</dbReference>
<dbReference type="FunFam" id="3.30.300.30:FF:000008">
    <property type="entry name" value="2,3-dihydroxybenzoate-AMP ligase"/>
    <property type="match status" value="1"/>
</dbReference>
<proteinExistence type="inferred from homology"/>
<dbReference type="PROSITE" id="PS00455">
    <property type="entry name" value="AMP_BINDING"/>
    <property type="match status" value="1"/>
</dbReference>
<dbReference type="PANTHER" id="PTHR43201">
    <property type="entry name" value="ACYL-COA SYNTHETASE"/>
    <property type="match status" value="1"/>
</dbReference>
<dbReference type="GO" id="GO:0016020">
    <property type="term" value="C:membrane"/>
    <property type="evidence" value="ECO:0007669"/>
    <property type="project" value="UniProtKB-SubCell"/>
</dbReference>
<dbReference type="InterPro" id="IPR042099">
    <property type="entry name" value="ANL_N_sf"/>
</dbReference>
<evidence type="ECO:0000256" key="7">
    <source>
        <dbReference type="ARBA" id="ARBA00022989"/>
    </source>
</evidence>
<keyword evidence="6" id="KW-0067">ATP-binding</keyword>
<feature type="transmembrane region" description="Helical" evidence="10">
    <location>
        <begin position="422"/>
        <end position="443"/>
    </location>
</feature>
<feature type="transmembrane region" description="Helical" evidence="10">
    <location>
        <begin position="1747"/>
        <end position="1767"/>
    </location>
</feature>
<dbReference type="InterPro" id="IPR002645">
    <property type="entry name" value="STAS_dom"/>
</dbReference>
<dbReference type="SUPFAM" id="SSF52091">
    <property type="entry name" value="SpoIIaa-like"/>
    <property type="match status" value="1"/>
</dbReference>
<dbReference type="SUPFAM" id="SSF52540">
    <property type="entry name" value="P-loop containing nucleoside triphosphate hydrolases"/>
    <property type="match status" value="1"/>
</dbReference>
<dbReference type="InterPro" id="IPR017896">
    <property type="entry name" value="4Fe4S_Fe-S-bd"/>
</dbReference>
<feature type="transmembrane region" description="Helical" evidence="10">
    <location>
        <begin position="186"/>
        <end position="205"/>
    </location>
</feature>
<evidence type="ECO:0000256" key="5">
    <source>
        <dbReference type="ARBA" id="ARBA00022741"/>
    </source>
</evidence>
<feature type="domain" description="STAS" evidence="12">
    <location>
        <begin position="534"/>
        <end position="631"/>
    </location>
</feature>
<feature type="region of interest" description="Disordered" evidence="9">
    <location>
        <begin position="1"/>
        <end position="24"/>
    </location>
</feature>
<dbReference type="InterPro" id="IPR000873">
    <property type="entry name" value="AMP-dep_synth/lig_dom"/>
</dbReference>
<accession>A0A2P6TEJ1</accession>
<dbReference type="InterPro" id="IPR025110">
    <property type="entry name" value="AMP-bd_C"/>
</dbReference>
<name>A0A2P6TEJ1_CHLSO</name>
<evidence type="ECO:0000256" key="10">
    <source>
        <dbReference type="SAM" id="Phobius"/>
    </source>
</evidence>
<dbReference type="Pfam" id="PF25601">
    <property type="entry name" value="AAA_lid_14"/>
    <property type="match status" value="1"/>
</dbReference>
<sequence length="2184" mass="231264">MAELHHRHAAGREEPGSGSEKVPDLNGAYSGGALKLLPEANSISRKEELKRQCSEAWGGVKRALPQGRRGWLEALLPCLTWLRTYNWRQWLLADFLAGIAATIMTIPENIANAGLAGAPSNFGLYASILPSFVYAIWGSCGQMAVGAVAITCLTLGDGIIGIYGALQSDPNNPEDPEVQAQINRTIIQVALLCGAILFGLGFFRLGFLTNLMSYSVVAGYLAGAALLIIASQIKFILGLHTEHASTIQKIIEEIVNNIDQFNWRDLLMGSCFTITLIVCKEIGIKWHKFWWLKAVGTLVCLVVGIGVMNIWKLYNPPEDPLIDPLGSVKKGFPPCTISWWGPIAFGGQIMVPVVTTMMVMLIETICMGRKLAQEHGYTLDSNKELRAIGLCNFFAAAFSTIPTAGSISRAAVVNSANGKTPLSGFVTAIAVLIVTLCFTGIFTNMPDNLTGAIMISAVYRVLNPYELLYCWKVSFFDFMLYITTFCVVIFAGVYWGMLAGVLLAVIVHVHRTSNPPHAVIGRIPGTDSYRDTKLFPEAEESEGVLMLRISTGIFFANAVPIRAWVMREVAAAEERAAARGESLAFLVLDVSATNFIDADTVQMLKNLIEDMAAQAIHVVLVNQSVRVLRALASHETDEAPVAGLPQQHRVHFGSLKSSLHLDGRQQRAAQAAAAGAAAVPTAAAAPAGGSSRLTRALTIVSAWNSEGEVYRDPAAALKHCTTMVHTLGLSKRHRDADGGRRAVSFAGALTTIHSGQEEASGMEDGKRSGSGSGDGSAEDKELRRALALALGGWRGAAQLSQAGAAGSLQSDIFRSRVAPALLIPREDANLSYVRGRTDTPILNQTIGTLLERTALLYPDKEAVVSVQQGLRLSYRELLRQADEVARGLLQLGVQRRDRVGVWAPNCIEWVVLQYAAARVGAVLVNLNPSLKAAELSYALRRAGVSTLVLSPELRGTSFVDVLGSIMHELPQLRHAVVLGPDAPEGWLDWHDLRWMGEGGRLAGELLRRQAGLRPGEPANIQFTSGTTGFPKAATLSHRNILNNGLFVGQGCKYTEADRVCVPVPLFHCFGSVMGSLAAVAHGATAVYPAETFDAAATLAAVQQERCTSLYGVPTMFVAALELPDFRRFDLSSLRTGIMAGSPCPVAVMRKVQTEMHMRDVTICYGMTETSPVSFQTCTEDSEERRVATVGRIHPHLEARVVDPQTGRTLPRGQVGELCVRGYSVMLGYWGDAAATAGAMDEGRWMHTGDLAIIDGQGYCSIVGRIKDMVIRGGENVYPREVEEFLHRHPAVSEVQVFGVPDAKWGEELCAWVRLRDGHGGAVSPEELRQWCRGRIAGYKIPRYVKMVSSYPTTTSGKPQKFKMREAATQELGLQADVAAVLAPPIKQATCQAAALSAPAPVVTAATAADAAADAADQPSPLRSHLVPQSAAAATALLGFSPMATRLRSAVASAASDPAGRPVLLLGEPGLGKAGLAAHIHYSTEASSQLPLIQIDCSEQPPDATERLLFGEGGTAGLLAGLSTSGGGTLLLNQIQAVPPLRARPGDVKQLASHFLQQHANRTGGGQHPGLQAAALRRLMSHSWPFNIKELQSACARVSIEADAARLAEAAALGLSLPAAAELAAAAGRGPAAADGAAAPAGAAAVLSACGCSKAASGACSGPGASGKGACGGTVCKCSGASAGSIADSTGLATAAAAAGAAEELEEAGPIGDDLLAFLQQDKDRLRVNLLDAVPGLRAALRSGAWPAWINQVTPWAFALLLATLFLGPQDRQHSLGLNLVWSWWWPGMFLMFPLLGRWWCSVCPFMMVGEAAQKARSSVDSLPPMLKWPKQAESVGPWAMLALFAAILVWEDGWHLPQTAALTGWLLVLISSGAALLSCVFPRRFWCRYVCPIGGMNGLFAKLSALELRSQAAVCSGECSTYACLKGSADKPGCPMNEHSNRLKDNQLCALCTTCVSHCPHDNVELRLRPPGIDLWTTHQPSAAEACLLFLVMGAVYLHHLPDLLGSSPAALDLLDSHLAYCGLATLVLAAPGAALAAAHGTVAAVGSGSSLLRSLLSSSDAEAGGLGGGGLRLPLLTLCYGYVPLVWAATLAYWSEGLLTEAGLVLQVAAGTAGLRAEGLPGLSAHPAVVSFVQGSLLLLGTGCSLALLLALGSRHKRTASQLPAHAAVMLAGAISLWSVVML</sequence>
<evidence type="ECO:0000256" key="3">
    <source>
        <dbReference type="ARBA" id="ARBA00022598"/>
    </source>
</evidence>
<dbReference type="InterPro" id="IPR002078">
    <property type="entry name" value="Sigma_54_int"/>
</dbReference>
<dbReference type="OrthoDB" id="3633556at2759"/>
<dbReference type="EMBL" id="LHPG02000020">
    <property type="protein sequence ID" value="PRW21061.1"/>
    <property type="molecule type" value="Genomic_DNA"/>
</dbReference>
<evidence type="ECO:0000259" key="13">
    <source>
        <dbReference type="PROSITE" id="PS51379"/>
    </source>
</evidence>
<dbReference type="GO" id="GO:0006631">
    <property type="term" value="P:fatty acid metabolic process"/>
    <property type="evidence" value="ECO:0007669"/>
    <property type="project" value="TreeGrafter"/>
</dbReference>
<dbReference type="InterPro" id="IPR017900">
    <property type="entry name" value="4Fe4S_Fe_S_CS"/>
</dbReference>
<dbReference type="Gene3D" id="3.40.50.300">
    <property type="entry name" value="P-loop containing nucleotide triphosphate hydrolases"/>
    <property type="match status" value="1"/>
</dbReference>
<dbReference type="GO" id="GO:0006355">
    <property type="term" value="P:regulation of DNA-templated transcription"/>
    <property type="evidence" value="ECO:0007669"/>
    <property type="project" value="InterPro"/>
</dbReference>
<organism evidence="14 15">
    <name type="scientific">Chlorella sorokiniana</name>
    <name type="common">Freshwater green alga</name>
    <dbReference type="NCBI Taxonomy" id="3076"/>
    <lineage>
        <taxon>Eukaryota</taxon>
        <taxon>Viridiplantae</taxon>
        <taxon>Chlorophyta</taxon>
        <taxon>core chlorophytes</taxon>
        <taxon>Trebouxiophyceae</taxon>
        <taxon>Chlorellales</taxon>
        <taxon>Chlorellaceae</taxon>
        <taxon>Chlorella clade</taxon>
        <taxon>Chlorella</taxon>
    </lineage>
</organism>
<feature type="transmembrane region" description="Helical" evidence="10">
    <location>
        <begin position="266"/>
        <end position="283"/>
    </location>
</feature>
<dbReference type="InterPro" id="IPR027417">
    <property type="entry name" value="P-loop_NTPase"/>
</dbReference>
<dbReference type="InterPro" id="IPR020845">
    <property type="entry name" value="AMP-binding_CS"/>
</dbReference>
<keyword evidence="5" id="KW-0547">Nucleotide-binding</keyword>
<feature type="transmembrane region" description="Helical" evidence="10">
    <location>
        <begin position="290"/>
        <end position="311"/>
    </location>
</feature>
<dbReference type="STRING" id="3076.A0A2P6TEJ1"/>
<evidence type="ECO:0000256" key="6">
    <source>
        <dbReference type="ARBA" id="ARBA00022840"/>
    </source>
</evidence>
<feature type="transmembrane region" description="Helical" evidence="10">
    <location>
        <begin position="2074"/>
        <end position="2095"/>
    </location>
</feature>
<dbReference type="PROSITE" id="PS50045">
    <property type="entry name" value="SIGMA54_INTERACT_4"/>
    <property type="match status" value="2"/>
</dbReference>
<dbReference type="CDD" id="cd05917">
    <property type="entry name" value="FACL_like_2"/>
    <property type="match status" value="1"/>
</dbReference>
<feature type="domain" description="Sigma-54 factor interaction" evidence="11">
    <location>
        <begin position="1436"/>
        <end position="1534"/>
    </location>
</feature>
<dbReference type="CDD" id="cd00009">
    <property type="entry name" value="AAA"/>
    <property type="match status" value="1"/>
</dbReference>
<dbReference type="Pfam" id="PF12801">
    <property type="entry name" value="Fer4_5"/>
    <property type="match status" value="2"/>
</dbReference>
<feature type="transmembrane region" description="Helical" evidence="10">
    <location>
        <begin position="118"/>
        <end position="137"/>
    </location>
</feature>
<dbReference type="Gene3D" id="3.40.50.12780">
    <property type="entry name" value="N-terminal domain of ligase-like"/>
    <property type="match status" value="1"/>
</dbReference>
<dbReference type="Pfam" id="PF00501">
    <property type="entry name" value="AMP-binding"/>
    <property type="match status" value="1"/>
</dbReference>
<evidence type="ECO:0000256" key="2">
    <source>
        <dbReference type="ARBA" id="ARBA00006432"/>
    </source>
</evidence>
<evidence type="ECO:0000259" key="12">
    <source>
        <dbReference type="PROSITE" id="PS50801"/>
    </source>
</evidence>
<evidence type="ECO:0000313" key="15">
    <source>
        <dbReference type="Proteomes" id="UP000239899"/>
    </source>
</evidence>
<feature type="transmembrane region" description="Helical" evidence="10">
    <location>
        <begin position="2164"/>
        <end position="2182"/>
    </location>
</feature>
<feature type="region of interest" description="Disordered" evidence="9">
    <location>
        <begin position="753"/>
        <end position="778"/>
    </location>
</feature>
<feature type="transmembrane region" description="Helical" evidence="10">
    <location>
        <begin position="217"/>
        <end position="237"/>
    </location>
</feature>
<dbReference type="CDD" id="cd07042">
    <property type="entry name" value="STAS_SulP_like_sulfate_transporter"/>
    <property type="match status" value="1"/>
</dbReference>
<dbReference type="Pfam" id="PF01740">
    <property type="entry name" value="STAS"/>
    <property type="match status" value="1"/>
</dbReference>
<feature type="transmembrane region" description="Helical" evidence="10">
    <location>
        <begin position="339"/>
        <end position="362"/>
    </location>
</feature>
<feature type="transmembrane region" description="Helical" evidence="10">
    <location>
        <begin position="478"/>
        <end position="507"/>
    </location>
</feature>
<feature type="transmembrane region" description="Helical" evidence="10">
    <location>
        <begin position="1862"/>
        <end position="1881"/>
    </location>
</feature>
<dbReference type="Proteomes" id="UP000239899">
    <property type="component" value="Unassembled WGS sequence"/>
</dbReference>
<comment type="similarity">
    <text evidence="2">Belongs to the ATP-dependent AMP-binding enzyme family.</text>
</comment>
<dbReference type="InterPro" id="IPR058031">
    <property type="entry name" value="AAA_lid_NorR"/>
</dbReference>
<reference evidence="14 15" key="1">
    <citation type="journal article" date="2018" name="Plant J.">
        <title>Genome sequences of Chlorella sorokiniana UTEX 1602 and Micractinium conductrix SAG 241.80: implications to maltose excretion by a green alga.</title>
        <authorList>
            <person name="Arriola M.B."/>
            <person name="Velmurugan N."/>
            <person name="Zhang Y."/>
            <person name="Plunkett M.H."/>
            <person name="Hondzo H."/>
            <person name="Barney B.M."/>
        </authorList>
    </citation>
    <scope>NUCLEOTIDE SEQUENCE [LARGE SCALE GENOMIC DNA]</scope>
    <source>
        <strain evidence="15">UTEX 1602</strain>
    </source>
</reference>
<dbReference type="Pfam" id="PF00158">
    <property type="entry name" value="Sigma54_activat"/>
    <property type="match status" value="1"/>
</dbReference>
<dbReference type="PROSITE" id="PS51379">
    <property type="entry name" value="4FE4S_FER_2"/>
    <property type="match status" value="1"/>
</dbReference>
<feature type="transmembrane region" description="Helical" evidence="10">
    <location>
        <begin position="90"/>
        <end position="106"/>
    </location>
</feature>
<dbReference type="PROSITE" id="PS00198">
    <property type="entry name" value="4FE4S_FER_1"/>
    <property type="match status" value="1"/>
</dbReference>
<dbReference type="PANTHER" id="PTHR43201:SF5">
    <property type="entry name" value="MEDIUM-CHAIN ACYL-COA LIGASE ACSF2, MITOCHONDRIAL"/>
    <property type="match status" value="1"/>
</dbReference>
<dbReference type="Gene3D" id="3.30.750.24">
    <property type="entry name" value="STAS domain"/>
    <property type="match status" value="1"/>
</dbReference>
<comment type="subcellular location">
    <subcellularLocation>
        <location evidence="1">Membrane</location>
        <topology evidence="1">Multi-pass membrane protein</topology>
    </subcellularLocation>
</comment>
<keyword evidence="7 10" id="KW-1133">Transmembrane helix</keyword>
<dbReference type="Pfam" id="PF13193">
    <property type="entry name" value="AMP-binding_C"/>
    <property type="match status" value="1"/>
</dbReference>
<dbReference type="Gene3D" id="3.30.300.30">
    <property type="match status" value="1"/>
</dbReference>
<dbReference type="FunFam" id="3.40.50.12780:FF:000003">
    <property type="entry name" value="Long-chain-fatty-acid--CoA ligase FadD"/>
    <property type="match status" value="1"/>
</dbReference>
<gene>
    <name evidence="14" type="ORF">C2E21_8401</name>
</gene>
<feature type="domain" description="4Fe-4S ferredoxin-type" evidence="13">
    <location>
        <begin position="1940"/>
        <end position="1969"/>
    </location>
</feature>
<keyword evidence="3" id="KW-0436">Ligase</keyword>
<dbReference type="Pfam" id="PF00916">
    <property type="entry name" value="Sulfate_transp"/>
    <property type="match status" value="1"/>
</dbReference>
<evidence type="ECO:0000256" key="8">
    <source>
        <dbReference type="ARBA" id="ARBA00023136"/>
    </source>
</evidence>
<keyword evidence="8 10" id="KW-0472">Membrane</keyword>
<evidence type="ECO:0000256" key="9">
    <source>
        <dbReference type="SAM" id="MobiDB-lite"/>
    </source>
</evidence>
<comment type="caution">
    <text evidence="14">The sequence shown here is derived from an EMBL/GenBank/DDBJ whole genome shotgun (WGS) entry which is preliminary data.</text>
</comment>
<evidence type="ECO:0000256" key="1">
    <source>
        <dbReference type="ARBA" id="ARBA00004141"/>
    </source>
</evidence>
<dbReference type="InterPro" id="IPR036513">
    <property type="entry name" value="STAS_dom_sf"/>
</dbReference>
<feature type="transmembrane region" description="Helical" evidence="10">
    <location>
        <begin position="144"/>
        <end position="166"/>
    </location>
</feature>
<dbReference type="Gene3D" id="1.10.8.60">
    <property type="match status" value="1"/>
</dbReference>
<keyword evidence="4 10" id="KW-0812">Transmembrane</keyword>
<protein>
    <submittedName>
        <fullName evidence="14">AMP-binding</fullName>
    </submittedName>
</protein>
<dbReference type="SUPFAM" id="SSF56801">
    <property type="entry name" value="Acetyl-CoA synthetase-like"/>
    <property type="match status" value="1"/>
</dbReference>
<dbReference type="GO" id="GO:0031956">
    <property type="term" value="F:medium-chain fatty acid-CoA ligase activity"/>
    <property type="evidence" value="ECO:0007669"/>
    <property type="project" value="TreeGrafter"/>
</dbReference>
<evidence type="ECO:0000256" key="4">
    <source>
        <dbReference type="ARBA" id="ARBA00022692"/>
    </source>
</evidence>
<dbReference type="GO" id="GO:0005524">
    <property type="term" value="F:ATP binding"/>
    <property type="evidence" value="ECO:0007669"/>
    <property type="project" value="InterPro"/>
</dbReference>
<dbReference type="InterPro" id="IPR011547">
    <property type="entry name" value="SLC26A/SulP_dom"/>
</dbReference>
<dbReference type="InterPro" id="IPR045851">
    <property type="entry name" value="AMP-bd_C_sf"/>
</dbReference>
<feature type="domain" description="Sigma-54 factor interaction" evidence="11">
    <location>
        <begin position="1537"/>
        <end position="1599"/>
    </location>
</feature>
<evidence type="ECO:0000313" key="14">
    <source>
        <dbReference type="EMBL" id="PRW21061.1"/>
    </source>
</evidence>
<feature type="transmembrane region" description="Helical" evidence="10">
    <location>
        <begin position="2129"/>
        <end position="2152"/>
    </location>
</feature>
<evidence type="ECO:0000259" key="11">
    <source>
        <dbReference type="PROSITE" id="PS50045"/>
    </source>
</evidence>